<dbReference type="GO" id="GO:0003700">
    <property type="term" value="F:DNA-binding transcription factor activity"/>
    <property type="evidence" value="ECO:0007669"/>
    <property type="project" value="TreeGrafter"/>
</dbReference>
<dbReference type="AlphaFoldDB" id="D9SQ91"/>
<dbReference type="STRING" id="573061.Clocel_0378"/>
<accession>D9SQ91</accession>
<dbReference type="SMART" id="SM00354">
    <property type="entry name" value="HTH_LACI"/>
    <property type="match status" value="1"/>
</dbReference>
<evidence type="ECO:0000256" key="2">
    <source>
        <dbReference type="ARBA" id="ARBA00023125"/>
    </source>
</evidence>
<dbReference type="SUPFAM" id="SSF47413">
    <property type="entry name" value="lambda repressor-like DNA-binding domains"/>
    <property type="match status" value="1"/>
</dbReference>
<dbReference type="CDD" id="cd19975">
    <property type="entry name" value="PBP1_CcpA-like"/>
    <property type="match status" value="1"/>
</dbReference>
<dbReference type="Pfam" id="PF00356">
    <property type="entry name" value="LacI"/>
    <property type="match status" value="1"/>
</dbReference>
<keyword evidence="1" id="KW-0805">Transcription regulation</keyword>
<dbReference type="InterPro" id="IPR000843">
    <property type="entry name" value="HTH_LacI"/>
</dbReference>
<organism evidence="5 6">
    <name type="scientific">Clostridium cellulovorans (strain ATCC 35296 / DSM 3052 / OCM 3 / 743B)</name>
    <dbReference type="NCBI Taxonomy" id="573061"/>
    <lineage>
        <taxon>Bacteria</taxon>
        <taxon>Bacillati</taxon>
        <taxon>Bacillota</taxon>
        <taxon>Clostridia</taxon>
        <taxon>Eubacteriales</taxon>
        <taxon>Clostridiaceae</taxon>
        <taxon>Clostridium</taxon>
    </lineage>
</organism>
<dbReference type="PROSITE" id="PS00356">
    <property type="entry name" value="HTH_LACI_1"/>
    <property type="match status" value="1"/>
</dbReference>
<dbReference type="eggNOG" id="COG1609">
    <property type="taxonomic scope" value="Bacteria"/>
</dbReference>
<keyword evidence="2" id="KW-0238">DNA-binding</keyword>
<gene>
    <name evidence="5" type="ordered locus">Clocel_0378</name>
</gene>
<dbReference type="PANTHER" id="PTHR30146:SF149">
    <property type="entry name" value="HTH-TYPE TRANSCRIPTIONAL REGULATOR EBGR"/>
    <property type="match status" value="1"/>
</dbReference>
<proteinExistence type="predicted"/>
<dbReference type="InterPro" id="IPR001761">
    <property type="entry name" value="Peripla_BP/Lac1_sug-bd_dom"/>
</dbReference>
<dbReference type="EMBL" id="CP002160">
    <property type="protein sequence ID" value="ADL50158.1"/>
    <property type="molecule type" value="Genomic_DNA"/>
</dbReference>
<dbReference type="OrthoDB" id="9784962at2"/>
<dbReference type="PANTHER" id="PTHR30146">
    <property type="entry name" value="LACI-RELATED TRANSCRIPTIONAL REPRESSOR"/>
    <property type="match status" value="1"/>
</dbReference>
<dbReference type="InterPro" id="IPR028082">
    <property type="entry name" value="Peripla_BP_I"/>
</dbReference>
<dbReference type="CDD" id="cd01392">
    <property type="entry name" value="HTH_LacI"/>
    <property type="match status" value="1"/>
</dbReference>
<evidence type="ECO:0000256" key="1">
    <source>
        <dbReference type="ARBA" id="ARBA00023015"/>
    </source>
</evidence>
<dbReference type="HOGENOM" id="CLU_037628_6_2_9"/>
<dbReference type="SUPFAM" id="SSF53822">
    <property type="entry name" value="Periplasmic binding protein-like I"/>
    <property type="match status" value="1"/>
</dbReference>
<dbReference type="Proteomes" id="UP000002730">
    <property type="component" value="Chromosome"/>
</dbReference>
<dbReference type="Pfam" id="PF00532">
    <property type="entry name" value="Peripla_BP_1"/>
    <property type="match status" value="1"/>
</dbReference>
<dbReference type="PROSITE" id="PS50932">
    <property type="entry name" value="HTH_LACI_2"/>
    <property type="match status" value="1"/>
</dbReference>
<keyword evidence="3" id="KW-0804">Transcription</keyword>
<evidence type="ECO:0000259" key="4">
    <source>
        <dbReference type="PROSITE" id="PS50932"/>
    </source>
</evidence>
<dbReference type="RefSeq" id="WP_010075075.1">
    <property type="nucleotide sequence ID" value="NC_014393.1"/>
</dbReference>
<dbReference type="InterPro" id="IPR010982">
    <property type="entry name" value="Lambda_DNA-bd_dom_sf"/>
</dbReference>
<sequence length="338" mass="37508">MAKAPSLKDVAKLAGVGLGTASRVLNNSGPVTDEKRQAVFEAMEKLNYKPNAIARSLKSKKTKTIGVMIPDISNPFYPEVIRGIEDVANKYSYSIFLLNTDRSREKEQKCLSVLQEKMVDGAILMSFSVPEEIKNHINNIPIVLISSIPKNTEFVTVRIDNEEAAYEAVNHLCKFGHKDIVMISGPLSDENAAIPRVQGYMRAMLDNGIKFSSENIVDGDFSSEWGYIAMKKILEREKIPTAVFTHSDNLAIGAIKAIMEKGLRIPEDISIVGFDGIASSEYIYPGITTIKQPRYEMGAMGMETLVKLINGVETKKLIKMDVQLVERNSCKNLLTEDK</sequence>
<evidence type="ECO:0000256" key="3">
    <source>
        <dbReference type="ARBA" id="ARBA00023163"/>
    </source>
</evidence>
<dbReference type="GO" id="GO:0000976">
    <property type="term" value="F:transcription cis-regulatory region binding"/>
    <property type="evidence" value="ECO:0007669"/>
    <property type="project" value="TreeGrafter"/>
</dbReference>
<feature type="domain" description="HTH lacI-type" evidence="4">
    <location>
        <begin position="5"/>
        <end position="59"/>
    </location>
</feature>
<protein>
    <submittedName>
        <fullName evidence="5">Transcriptional regulator, LacI family</fullName>
    </submittedName>
</protein>
<name>D9SQ91_CLOC7</name>
<evidence type="ECO:0000313" key="6">
    <source>
        <dbReference type="Proteomes" id="UP000002730"/>
    </source>
</evidence>
<dbReference type="Gene3D" id="1.10.260.40">
    <property type="entry name" value="lambda repressor-like DNA-binding domains"/>
    <property type="match status" value="1"/>
</dbReference>
<dbReference type="Gene3D" id="3.40.50.2300">
    <property type="match status" value="2"/>
</dbReference>
<reference evidence="5 6" key="1">
    <citation type="submission" date="2010-08" db="EMBL/GenBank/DDBJ databases">
        <title>Complete sequence of Clostridium cellulovorans 743B.</title>
        <authorList>
            <consortium name="US DOE Joint Genome Institute"/>
            <person name="Lucas S."/>
            <person name="Copeland A."/>
            <person name="Lapidus A."/>
            <person name="Cheng J.-F."/>
            <person name="Bruce D."/>
            <person name="Goodwin L."/>
            <person name="Pitluck S."/>
            <person name="Chertkov O."/>
            <person name="Detter J.C."/>
            <person name="Han C."/>
            <person name="Tapia R."/>
            <person name="Land M."/>
            <person name="Hauser L."/>
            <person name="Chang Y.-J."/>
            <person name="Jeffries C."/>
            <person name="Kyrpides N."/>
            <person name="Ivanova N."/>
            <person name="Mikhailova N."/>
            <person name="Hemme C.L."/>
            <person name="Woyke T."/>
        </authorList>
    </citation>
    <scope>NUCLEOTIDE SEQUENCE [LARGE SCALE GENOMIC DNA]</scope>
    <source>
        <strain evidence="6">ATCC 35296 / DSM 3052 / OCM 3 / 743B</strain>
    </source>
</reference>
<keyword evidence="6" id="KW-1185">Reference proteome</keyword>
<evidence type="ECO:0000313" key="5">
    <source>
        <dbReference type="EMBL" id="ADL50158.1"/>
    </source>
</evidence>
<dbReference type="KEGG" id="ccb:Clocel_0378"/>